<accession>A0A0A0C2S1</accession>
<dbReference type="Proteomes" id="UP000054314">
    <property type="component" value="Unassembled WGS sequence"/>
</dbReference>
<sequence>MALTAQVKDELARLPVDRTSCRKAEVSATLRFAGGLHIISGRIVIEAELDTGAAARRLRTFVSEVYGHTSDVVVVSGGGLRKGSRYVVRVVKDGESLARQTGLLDNRGRPVRGLPPQVVSAGLGEAEAAWRGAFLAHGSLTEPGRSAALEVTCPGPEAALALVGAARRLGIGAKAREVRGVDRVVIRDGDAIGAMLTRLGAHDAVMVWEERRMRREVRGTANRLANFDDANLRRSARAAVAAGARVERAFEILGEDLPEHLREAGRLRLEHKQASLEELGQLADPPLTKDAVAGRIRRLLATADKRAQELGIPDTEAGLSADMLDV</sequence>
<protein>
    <recommendedName>
        <fullName evidence="4 5">Probable cell division protein WhiA</fullName>
    </recommendedName>
</protein>
<proteinExistence type="inferred from homology"/>
<evidence type="ECO:0000313" key="9">
    <source>
        <dbReference type="EMBL" id="KGM14486.1"/>
    </source>
</evidence>
<evidence type="ECO:0000256" key="4">
    <source>
        <dbReference type="ARBA" id="ARBA00068775"/>
    </source>
</evidence>
<dbReference type="GO" id="GO:0043937">
    <property type="term" value="P:regulation of sporulation"/>
    <property type="evidence" value="ECO:0007669"/>
    <property type="project" value="InterPro"/>
</dbReference>
<keyword evidence="3 5" id="KW-0131">Cell cycle</keyword>
<dbReference type="HAMAP" id="MF_01420">
    <property type="entry name" value="HTH_type_WhiA"/>
    <property type="match status" value="1"/>
</dbReference>
<dbReference type="PANTHER" id="PTHR37307">
    <property type="entry name" value="CELL DIVISION PROTEIN WHIA-RELATED"/>
    <property type="match status" value="1"/>
</dbReference>
<name>A0A0A0C2S1_9CELL</name>
<evidence type="ECO:0000313" key="10">
    <source>
        <dbReference type="Proteomes" id="UP000054314"/>
    </source>
</evidence>
<dbReference type="EMBL" id="AXCZ01000002">
    <property type="protein sequence ID" value="KGM14486.1"/>
    <property type="molecule type" value="Genomic_DNA"/>
</dbReference>
<dbReference type="InterPro" id="IPR003802">
    <property type="entry name" value="Sporulation_regulator_WhiA"/>
</dbReference>
<evidence type="ECO:0000256" key="5">
    <source>
        <dbReference type="HAMAP-Rule" id="MF_01420"/>
    </source>
</evidence>
<dbReference type="GO" id="GO:0003677">
    <property type="term" value="F:DNA binding"/>
    <property type="evidence" value="ECO:0007669"/>
    <property type="project" value="UniProtKB-UniRule"/>
</dbReference>
<evidence type="ECO:0000259" key="7">
    <source>
        <dbReference type="Pfam" id="PF10298"/>
    </source>
</evidence>
<comment type="similarity">
    <text evidence="5">Belongs to the WhiA family.</text>
</comment>
<dbReference type="InterPro" id="IPR018478">
    <property type="entry name" value="Sporu_reg_WhiA_N_dom"/>
</dbReference>
<evidence type="ECO:0000256" key="1">
    <source>
        <dbReference type="ARBA" id="ARBA00022618"/>
    </source>
</evidence>
<dbReference type="InterPro" id="IPR027434">
    <property type="entry name" value="Homing_endonucl"/>
</dbReference>
<dbReference type="InterPro" id="IPR023054">
    <property type="entry name" value="Sporulation_regulator_WhiA_C"/>
</dbReference>
<dbReference type="InterPro" id="IPR039518">
    <property type="entry name" value="WhiA_LAGLIDADG_dom"/>
</dbReference>
<dbReference type="Gene3D" id="3.10.28.10">
    <property type="entry name" value="Homing endonucleases"/>
    <property type="match status" value="1"/>
</dbReference>
<keyword evidence="10" id="KW-1185">Reference proteome</keyword>
<dbReference type="Pfam" id="PF02650">
    <property type="entry name" value="HTH_WhiA"/>
    <property type="match status" value="1"/>
</dbReference>
<keyword evidence="1 5" id="KW-0132">Cell division</keyword>
<organism evidence="9 10">
    <name type="scientific">Cellulomonas bogoriensis 69B4 = DSM 16987</name>
    <dbReference type="NCBI Taxonomy" id="1386082"/>
    <lineage>
        <taxon>Bacteria</taxon>
        <taxon>Bacillati</taxon>
        <taxon>Actinomycetota</taxon>
        <taxon>Actinomycetes</taxon>
        <taxon>Micrococcales</taxon>
        <taxon>Cellulomonadaceae</taxon>
        <taxon>Cellulomonas</taxon>
    </lineage>
</organism>
<feature type="domain" description="WhiA LAGLIDADG-like" evidence="8">
    <location>
        <begin position="127"/>
        <end position="218"/>
    </location>
</feature>
<dbReference type="Pfam" id="PF10298">
    <property type="entry name" value="WhiA_N"/>
    <property type="match status" value="1"/>
</dbReference>
<dbReference type="PANTHER" id="PTHR37307:SF1">
    <property type="entry name" value="CELL DIVISION PROTEIN WHIA-RELATED"/>
    <property type="match status" value="1"/>
</dbReference>
<dbReference type="GO" id="GO:0051301">
    <property type="term" value="P:cell division"/>
    <property type="evidence" value="ECO:0007669"/>
    <property type="project" value="UniProtKB-UniRule"/>
</dbReference>
<dbReference type="Pfam" id="PF14527">
    <property type="entry name" value="LAGLIDADG_WhiA"/>
    <property type="match status" value="1"/>
</dbReference>
<feature type="domain" description="Sporulation transcription regulator WhiA N-terminal" evidence="7">
    <location>
        <begin position="20"/>
        <end position="104"/>
    </location>
</feature>
<comment type="caution">
    <text evidence="9">The sequence shown here is derived from an EMBL/GenBank/DDBJ whole genome shotgun (WGS) entry which is preliminary data.</text>
</comment>
<evidence type="ECO:0000259" key="8">
    <source>
        <dbReference type="Pfam" id="PF14527"/>
    </source>
</evidence>
<feature type="domain" description="Sporulation regulator WhiA C-terminal" evidence="6">
    <location>
        <begin position="221"/>
        <end position="301"/>
    </location>
</feature>
<reference evidence="9 10" key="1">
    <citation type="submission" date="2013-08" db="EMBL/GenBank/DDBJ databases">
        <title>Genome sequencing of Cellulomonas bogoriensis 69B4.</title>
        <authorList>
            <person name="Chen F."/>
            <person name="Li Y."/>
            <person name="Wang G."/>
        </authorList>
    </citation>
    <scope>NUCLEOTIDE SEQUENCE [LARGE SCALE GENOMIC DNA]</scope>
    <source>
        <strain evidence="9 10">69B4</strain>
    </source>
</reference>
<dbReference type="RefSeq" id="WP_035056327.1">
    <property type="nucleotide sequence ID" value="NZ_AXCZ01000002.1"/>
</dbReference>
<evidence type="ECO:0000256" key="3">
    <source>
        <dbReference type="ARBA" id="ARBA00023306"/>
    </source>
</evidence>
<gene>
    <name evidence="5" type="primary">whiA</name>
    <name evidence="9" type="ORF">N869_08860</name>
</gene>
<evidence type="ECO:0000256" key="2">
    <source>
        <dbReference type="ARBA" id="ARBA00023125"/>
    </source>
</evidence>
<dbReference type="FunFam" id="3.10.28.10:FF:000001">
    <property type="entry name" value="Probable cell division protein WhiA"/>
    <property type="match status" value="1"/>
</dbReference>
<dbReference type="NCBIfam" id="TIGR00647">
    <property type="entry name" value="DNA_bind_WhiA"/>
    <property type="match status" value="1"/>
</dbReference>
<dbReference type="OrthoDB" id="5197218at2"/>
<keyword evidence="2 5" id="KW-0238">DNA-binding</keyword>
<evidence type="ECO:0000259" key="6">
    <source>
        <dbReference type="Pfam" id="PF02650"/>
    </source>
</evidence>
<comment type="function">
    <text evidence="5">Involved in cell division and chromosome segregation.</text>
</comment>
<dbReference type="AlphaFoldDB" id="A0A0A0C2S1"/>